<dbReference type="GO" id="GO:0006260">
    <property type="term" value="P:DNA replication"/>
    <property type="evidence" value="ECO:0007669"/>
    <property type="project" value="InterPro"/>
</dbReference>
<dbReference type="Gene3D" id="1.10.10.630">
    <property type="entry name" value="DnaD domain-like"/>
    <property type="match status" value="1"/>
</dbReference>
<dbReference type="Gene3D" id="1.10.10.10">
    <property type="entry name" value="Winged helix-like DNA-binding domain superfamily/Winged helix DNA-binding domain"/>
    <property type="match status" value="1"/>
</dbReference>
<feature type="region of interest" description="Disordered" evidence="2">
    <location>
        <begin position="128"/>
        <end position="165"/>
    </location>
</feature>
<evidence type="ECO:0000313" key="6">
    <source>
        <dbReference type="Proteomes" id="UP000266177"/>
    </source>
</evidence>
<dbReference type="InterPro" id="IPR006343">
    <property type="entry name" value="DnaB/C_C"/>
</dbReference>
<reference evidence="5 6" key="1">
    <citation type="submission" date="2018-09" db="EMBL/GenBank/DDBJ databases">
        <title>Paenibacillus SK2017-BO5.</title>
        <authorList>
            <person name="Piskunova J.V."/>
            <person name="Dubiley S.A."/>
            <person name="Severinov K.V."/>
        </authorList>
    </citation>
    <scope>NUCLEOTIDE SEQUENCE [LARGE SCALE GENOMIC DNA]</scope>
    <source>
        <strain evidence="5 6">BO5</strain>
    </source>
</reference>
<comment type="similarity">
    <text evidence="1">Belongs to the DnaB/DnaD family.</text>
</comment>
<dbReference type="RefSeq" id="WP_119790157.1">
    <property type="nucleotide sequence ID" value="NZ_QYZD01000001.1"/>
</dbReference>
<feature type="domain" description="DnaB/C C-terminal" evidence="4">
    <location>
        <begin position="240"/>
        <end position="300"/>
    </location>
</feature>
<sequence>MDSSVNPQPDDPHIRIAHEIHREMIRRKFNQRQHDIINFILTLSWGCGKPSAIIPQLKDFGLCGVGSNHIRNALETLVENKVIFWERSLNAFQINKHYDQWTIDAVGSFNSGRMKELIKLNIEKRSPNLAKKVPEKGNDFPNRETKNDSQKGNLLPESGNDFPKGETTISQIGKSSFPKKGNEKRDFSRHIKAHGAPKAIIKAIIKKNNCSSTKDTVTDIGTEASSSNNHEYTFGYIYRAYEKNFTENGNVTEFEAEDLGYLYDDYGGEWLVKAMREAVRHRKRTLAYVRGILEGYKTRGGPEVQGKENAGSTLPAKNYRSRQQDQIDELDKFIEEERRREDRRSS</sequence>
<gene>
    <name evidence="5" type="ORF">DQX05_01185</name>
</gene>
<dbReference type="NCBIfam" id="TIGR01446">
    <property type="entry name" value="DnaD_dom"/>
    <property type="match status" value="1"/>
</dbReference>
<comment type="caution">
    <text evidence="5">The sequence shown here is derived from an EMBL/GenBank/DDBJ whole genome shotgun (WGS) entry which is preliminary data.</text>
</comment>
<dbReference type="InterPro" id="IPR006497">
    <property type="entry name" value="Phage_lambda_VrpO_N"/>
</dbReference>
<name>A0A3A3GNK5_PANTH</name>
<dbReference type="Pfam" id="PF04492">
    <property type="entry name" value="Phage_rep_O"/>
    <property type="match status" value="1"/>
</dbReference>
<evidence type="ECO:0000313" key="5">
    <source>
        <dbReference type="EMBL" id="RJG26675.1"/>
    </source>
</evidence>
<accession>A0A3A3GNK5</accession>
<dbReference type="SUPFAM" id="SSF158499">
    <property type="entry name" value="DnaD domain-like"/>
    <property type="match status" value="1"/>
</dbReference>
<dbReference type="InterPro" id="IPR034829">
    <property type="entry name" value="DnaD-like_sf"/>
</dbReference>
<evidence type="ECO:0000259" key="4">
    <source>
        <dbReference type="Pfam" id="PF07261"/>
    </source>
</evidence>
<feature type="domain" description="Bacteriophage lambda Replication protein O N-terminal" evidence="3">
    <location>
        <begin position="10"/>
        <end position="101"/>
    </location>
</feature>
<dbReference type="AlphaFoldDB" id="A0A3A3GNK5"/>
<dbReference type="OrthoDB" id="1821976at2"/>
<evidence type="ECO:0000259" key="3">
    <source>
        <dbReference type="Pfam" id="PF04492"/>
    </source>
</evidence>
<evidence type="ECO:0000256" key="2">
    <source>
        <dbReference type="SAM" id="MobiDB-lite"/>
    </source>
</evidence>
<evidence type="ECO:0000256" key="1">
    <source>
        <dbReference type="ARBA" id="ARBA00093462"/>
    </source>
</evidence>
<dbReference type="InterPro" id="IPR036388">
    <property type="entry name" value="WH-like_DNA-bd_sf"/>
</dbReference>
<proteinExistence type="inferred from homology"/>
<feature type="compositionally biased region" description="Basic and acidic residues" evidence="2">
    <location>
        <begin position="128"/>
        <end position="149"/>
    </location>
</feature>
<dbReference type="Pfam" id="PF07261">
    <property type="entry name" value="DnaB_2"/>
    <property type="match status" value="1"/>
</dbReference>
<organism evidence="5 6">
    <name type="scientific">Paenibacillus thiaminolyticus</name>
    <name type="common">Bacillus thiaminolyticus</name>
    <dbReference type="NCBI Taxonomy" id="49283"/>
    <lineage>
        <taxon>Bacteria</taxon>
        <taxon>Bacillati</taxon>
        <taxon>Bacillota</taxon>
        <taxon>Bacilli</taxon>
        <taxon>Bacillales</taxon>
        <taxon>Paenibacillaceae</taxon>
        <taxon>Paenibacillus</taxon>
    </lineage>
</organism>
<feature type="region of interest" description="Disordered" evidence="2">
    <location>
        <begin position="298"/>
        <end position="325"/>
    </location>
</feature>
<dbReference type="Proteomes" id="UP000266177">
    <property type="component" value="Unassembled WGS sequence"/>
</dbReference>
<dbReference type="EMBL" id="QYZD01000001">
    <property type="protein sequence ID" value="RJG26675.1"/>
    <property type="molecule type" value="Genomic_DNA"/>
</dbReference>
<protein>
    <submittedName>
        <fullName evidence="5">DnaD domain protein</fullName>
    </submittedName>
</protein>